<proteinExistence type="predicted"/>
<dbReference type="AlphaFoldDB" id="A0A7J7HRW3"/>
<protein>
    <submittedName>
        <fullName evidence="1">Uncharacterized protein</fullName>
    </submittedName>
</protein>
<reference evidence="2" key="1">
    <citation type="journal article" date="2020" name="Nat. Commun.">
        <title>Genome assembly of wild tea tree DASZ reveals pedigree and selection history of tea varieties.</title>
        <authorList>
            <person name="Zhang W."/>
            <person name="Zhang Y."/>
            <person name="Qiu H."/>
            <person name="Guo Y."/>
            <person name="Wan H."/>
            <person name="Zhang X."/>
            <person name="Scossa F."/>
            <person name="Alseekh S."/>
            <person name="Zhang Q."/>
            <person name="Wang P."/>
            <person name="Xu L."/>
            <person name="Schmidt M.H."/>
            <person name="Jia X."/>
            <person name="Li D."/>
            <person name="Zhu A."/>
            <person name="Guo F."/>
            <person name="Chen W."/>
            <person name="Ni D."/>
            <person name="Usadel B."/>
            <person name="Fernie A.R."/>
            <person name="Wen W."/>
        </authorList>
    </citation>
    <scope>NUCLEOTIDE SEQUENCE [LARGE SCALE GENOMIC DNA]</scope>
    <source>
        <strain evidence="2">cv. G240</strain>
    </source>
</reference>
<keyword evidence="2" id="KW-1185">Reference proteome</keyword>
<accession>A0A7J7HRW3</accession>
<reference evidence="1 2" key="2">
    <citation type="submission" date="2020-07" db="EMBL/GenBank/DDBJ databases">
        <title>Genome assembly of wild tea tree DASZ reveals pedigree and selection history of tea varieties.</title>
        <authorList>
            <person name="Zhang W."/>
        </authorList>
    </citation>
    <scope>NUCLEOTIDE SEQUENCE [LARGE SCALE GENOMIC DNA]</scope>
    <source>
        <strain evidence="2">cv. G240</strain>
        <tissue evidence="1">Leaf</tissue>
    </source>
</reference>
<sequence>MSSVGHMHQPFAILGHGKHIQYLFMKFKHSTNAIQARSTVIYISNSSSRMKY</sequence>
<gene>
    <name evidence="1" type="ORF">HYC85_008458</name>
</gene>
<evidence type="ECO:0000313" key="2">
    <source>
        <dbReference type="Proteomes" id="UP000593564"/>
    </source>
</evidence>
<organism evidence="1 2">
    <name type="scientific">Camellia sinensis</name>
    <name type="common">Tea plant</name>
    <name type="synonym">Thea sinensis</name>
    <dbReference type="NCBI Taxonomy" id="4442"/>
    <lineage>
        <taxon>Eukaryota</taxon>
        <taxon>Viridiplantae</taxon>
        <taxon>Streptophyta</taxon>
        <taxon>Embryophyta</taxon>
        <taxon>Tracheophyta</taxon>
        <taxon>Spermatophyta</taxon>
        <taxon>Magnoliopsida</taxon>
        <taxon>eudicotyledons</taxon>
        <taxon>Gunneridae</taxon>
        <taxon>Pentapetalae</taxon>
        <taxon>asterids</taxon>
        <taxon>Ericales</taxon>
        <taxon>Theaceae</taxon>
        <taxon>Camellia</taxon>
    </lineage>
</organism>
<dbReference type="Proteomes" id="UP000593564">
    <property type="component" value="Unassembled WGS sequence"/>
</dbReference>
<evidence type="ECO:0000313" key="1">
    <source>
        <dbReference type="EMBL" id="KAF5955602.1"/>
    </source>
</evidence>
<dbReference type="EMBL" id="JACBKZ010000003">
    <property type="protein sequence ID" value="KAF5955602.1"/>
    <property type="molecule type" value="Genomic_DNA"/>
</dbReference>
<name>A0A7J7HRW3_CAMSI</name>
<comment type="caution">
    <text evidence="1">The sequence shown here is derived from an EMBL/GenBank/DDBJ whole genome shotgun (WGS) entry which is preliminary data.</text>
</comment>